<dbReference type="Pfam" id="PF12171">
    <property type="entry name" value="zf-C2H2_jaz"/>
    <property type="match status" value="1"/>
</dbReference>
<dbReference type="GO" id="GO:0005737">
    <property type="term" value="C:cytoplasm"/>
    <property type="evidence" value="ECO:0007669"/>
    <property type="project" value="TreeGrafter"/>
</dbReference>
<evidence type="ECO:0000256" key="4">
    <source>
        <dbReference type="ARBA" id="ARBA00023054"/>
    </source>
</evidence>
<dbReference type="InterPro" id="IPR051241">
    <property type="entry name" value="DZIP_RILPL"/>
</dbReference>
<dbReference type="OrthoDB" id="515971at2759"/>
<keyword evidence="4 6" id="KW-0175">Coiled coil</keyword>
<keyword evidence="1" id="KW-0479">Metal-binding</keyword>
<evidence type="ECO:0000256" key="1">
    <source>
        <dbReference type="ARBA" id="ARBA00022723"/>
    </source>
</evidence>
<feature type="region of interest" description="Disordered" evidence="7">
    <location>
        <begin position="1"/>
        <end position="97"/>
    </location>
</feature>
<protein>
    <recommendedName>
        <fullName evidence="8">C2H2-type domain-containing protein</fullName>
    </recommendedName>
</protein>
<dbReference type="Proteomes" id="UP001148018">
    <property type="component" value="Unassembled WGS sequence"/>
</dbReference>
<dbReference type="GO" id="GO:0008270">
    <property type="term" value="F:zinc ion binding"/>
    <property type="evidence" value="ECO:0007669"/>
    <property type="project" value="UniProtKB-KW"/>
</dbReference>
<dbReference type="AlphaFoldDB" id="A0A9Q0I384"/>
<dbReference type="PANTHER" id="PTHR21502:SF5">
    <property type="entry name" value="CILIUM ASSEMBLY PROTEIN DZIP1"/>
    <property type="match status" value="1"/>
</dbReference>
<feature type="compositionally biased region" description="Low complexity" evidence="7">
    <location>
        <begin position="7"/>
        <end position="22"/>
    </location>
</feature>
<evidence type="ECO:0000259" key="8">
    <source>
        <dbReference type="PROSITE" id="PS50157"/>
    </source>
</evidence>
<dbReference type="PANTHER" id="PTHR21502">
    <property type="entry name" value="ZINC FINGER PROTEIN DZIP1"/>
    <property type="match status" value="1"/>
</dbReference>
<keyword evidence="2 5" id="KW-0863">Zinc-finger</keyword>
<name>A0A9Q0I384_9TELE</name>
<proteinExistence type="predicted"/>
<dbReference type="SMART" id="SM00355">
    <property type="entry name" value="ZnF_C2H2"/>
    <property type="match status" value="2"/>
</dbReference>
<dbReference type="EMBL" id="JANIIK010000177">
    <property type="protein sequence ID" value="KAJ3583660.1"/>
    <property type="molecule type" value="Genomic_DNA"/>
</dbReference>
<dbReference type="Gene3D" id="3.30.160.60">
    <property type="entry name" value="Classic Zinc Finger"/>
    <property type="match status" value="1"/>
</dbReference>
<dbReference type="PROSITE" id="PS00028">
    <property type="entry name" value="ZINC_FINGER_C2H2_1"/>
    <property type="match status" value="2"/>
</dbReference>
<evidence type="ECO:0000313" key="9">
    <source>
        <dbReference type="EMBL" id="KAJ3583660.1"/>
    </source>
</evidence>
<keyword evidence="3" id="KW-0862">Zinc</keyword>
<feature type="region of interest" description="Disordered" evidence="7">
    <location>
        <begin position="482"/>
        <end position="506"/>
    </location>
</feature>
<evidence type="ECO:0000256" key="6">
    <source>
        <dbReference type="SAM" id="Coils"/>
    </source>
</evidence>
<dbReference type="InterPro" id="IPR013087">
    <property type="entry name" value="Znf_C2H2_type"/>
</dbReference>
<reference evidence="9" key="1">
    <citation type="submission" date="2022-07" db="EMBL/GenBank/DDBJ databases">
        <title>Chromosome-level genome of Muraenolepis orangiensis.</title>
        <authorList>
            <person name="Kim J."/>
        </authorList>
    </citation>
    <scope>NUCLEOTIDE SEQUENCE</scope>
    <source>
        <strain evidence="9">KU_S4_2022</strain>
        <tissue evidence="9">Muscle</tissue>
    </source>
</reference>
<feature type="domain" description="C2H2-type" evidence="8">
    <location>
        <begin position="206"/>
        <end position="234"/>
    </location>
</feature>
<feature type="coiled-coil region" evidence="6">
    <location>
        <begin position="165"/>
        <end position="192"/>
    </location>
</feature>
<feature type="compositionally biased region" description="Low complexity" evidence="7">
    <location>
        <begin position="65"/>
        <end position="82"/>
    </location>
</feature>
<feature type="non-terminal residue" evidence="9">
    <location>
        <position position="1"/>
    </location>
</feature>
<dbReference type="PROSITE" id="PS50157">
    <property type="entry name" value="ZINC_FINGER_C2H2_2"/>
    <property type="match status" value="2"/>
</dbReference>
<evidence type="ECO:0000256" key="7">
    <source>
        <dbReference type="SAM" id="MobiDB-lite"/>
    </source>
</evidence>
<sequence length="506" mass="57677">MSGPPAKQAKTPQPTPRTRTAALPRISTPGTKTSSKASVPNRPGPSQDPRGRSPQVFGPQRVLLQSPAARPSPAARQQTPARGPALVSAANRKSAPAAVTSVVTAADSEDDDWSSDISELQEMDPKRLQAYQQPNAIAADKRLPAKRVPSRSPRLRKPNIQERRLAAAGGERERLEEKVRALTEELKHLMNVICMQQRMMGPLVPHKCPHCDKSFINSSFLQNHLQRRHPDEFEMQPVLTESRSDSEKKSQLDVLKAEISSLKLVLGQQQQTLLCPHCGKFFINSSFLPKHLQRHHPDEFEMQQSRSDSEKKSQLDVLKETLVRDLDRFKVEEMARTDHKIKDIRQEMKLEMEKFQARILDRFKAEEMARTDRKIEDSRDGIRDGIRREMKLEMEKFQARIYLPKSCQKTNEVKVYLPMQSTCLYTPVSIVLLINVMEDTENSWKPVHKVTSAREGVAREVPQYWRHREDVLRHLEQWLQDRRRGSEPASGASRDKARSAAATATR</sequence>
<comment type="caution">
    <text evidence="9">The sequence shown here is derived from an EMBL/GenBank/DDBJ whole genome shotgun (WGS) entry which is preliminary data.</text>
</comment>
<evidence type="ECO:0000256" key="5">
    <source>
        <dbReference type="PROSITE-ProRule" id="PRU00042"/>
    </source>
</evidence>
<dbReference type="InterPro" id="IPR036236">
    <property type="entry name" value="Znf_C2H2_sf"/>
</dbReference>
<organism evidence="9 10">
    <name type="scientific">Muraenolepis orangiensis</name>
    <name type="common">Patagonian moray cod</name>
    <dbReference type="NCBI Taxonomy" id="630683"/>
    <lineage>
        <taxon>Eukaryota</taxon>
        <taxon>Metazoa</taxon>
        <taxon>Chordata</taxon>
        <taxon>Craniata</taxon>
        <taxon>Vertebrata</taxon>
        <taxon>Euteleostomi</taxon>
        <taxon>Actinopterygii</taxon>
        <taxon>Neopterygii</taxon>
        <taxon>Teleostei</taxon>
        <taxon>Neoteleostei</taxon>
        <taxon>Acanthomorphata</taxon>
        <taxon>Zeiogadaria</taxon>
        <taxon>Gadariae</taxon>
        <taxon>Gadiformes</taxon>
        <taxon>Muraenolepidoidei</taxon>
        <taxon>Muraenolepididae</taxon>
        <taxon>Muraenolepis</taxon>
    </lineage>
</organism>
<feature type="compositionally biased region" description="Polar residues" evidence="7">
    <location>
        <begin position="28"/>
        <end position="38"/>
    </location>
</feature>
<dbReference type="GO" id="GO:0036064">
    <property type="term" value="C:ciliary basal body"/>
    <property type="evidence" value="ECO:0007669"/>
    <property type="project" value="TreeGrafter"/>
</dbReference>
<evidence type="ECO:0000256" key="3">
    <source>
        <dbReference type="ARBA" id="ARBA00022833"/>
    </source>
</evidence>
<feature type="domain" description="C2H2-type" evidence="8">
    <location>
        <begin position="273"/>
        <end position="301"/>
    </location>
</feature>
<evidence type="ECO:0000256" key="2">
    <source>
        <dbReference type="ARBA" id="ARBA00022771"/>
    </source>
</evidence>
<accession>A0A9Q0I384</accession>
<dbReference type="GO" id="GO:0060271">
    <property type="term" value="P:cilium assembly"/>
    <property type="evidence" value="ECO:0007669"/>
    <property type="project" value="TreeGrafter"/>
</dbReference>
<dbReference type="InterPro" id="IPR022755">
    <property type="entry name" value="Znf_C2H2_jaz"/>
</dbReference>
<dbReference type="Pfam" id="PF00096">
    <property type="entry name" value="zf-C2H2"/>
    <property type="match status" value="1"/>
</dbReference>
<gene>
    <name evidence="9" type="ORF">NHX12_016189</name>
</gene>
<evidence type="ECO:0000313" key="10">
    <source>
        <dbReference type="Proteomes" id="UP001148018"/>
    </source>
</evidence>
<keyword evidence="10" id="KW-1185">Reference proteome</keyword>
<dbReference type="SUPFAM" id="SSF57667">
    <property type="entry name" value="beta-beta-alpha zinc fingers"/>
    <property type="match status" value="1"/>
</dbReference>